<keyword evidence="3" id="KW-1185">Reference proteome</keyword>
<feature type="region of interest" description="Disordered" evidence="1">
    <location>
        <begin position="278"/>
        <end position="318"/>
    </location>
</feature>
<dbReference type="EMBL" id="KI630465">
    <property type="protein sequence ID" value="EYU38947.1"/>
    <property type="molecule type" value="Genomic_DNA"/>
</dbReference>
<dbReference type="STRING" id="4155.A0A022RF12"/>
<dbReference type="AlphaFoldDB" id="A0A022RF12"/>
<name>A0A022RF12_ERYGU</name>
<reference evidence="2 3" key="1">
    <citation type="journal article" date="2013" name="Proc. Natl. Acad. Sci. U.S.A.">
        <title>Fine-scale variation in meiotic recombination in Mimulus inferred from population shotgun sequencing.</title>
        <authorList>
            <person name="Hellsten U."/>
            <person name="Wright K.M."/>
            <person name="Jenkins J."/>
            <person name="Shu S."/>
            <person name="Yuan Y."/>
            <person name="Wessler S.R."/>
            <person name="Schmutz J."/>
            <person name="Willis J.H."/>
            <person name="Rokhsar D.S."/>
        </authorList>
    </citation>
    <scope>NUCLEOTIDE SEQUENCE [LARGE SCALE GENOMIC DNA]</scope>
    <source>
        <strain evidence="3">cv. DUN x IM62</strain>
    </source>
</reference>
<proteinExistence type="predicted"/>
<feature type="region of interest" description="Disordered" evidence="1">
    <location>
        <begin position="67"/>
        <end position="154"/>
    </location>
</feature>
<dbReference type="eggNOG" id="ENOG502RYCW">
    <property type="taxonomic scope" value="Eukaryota"/>
</dbReference>
<evidence type="ECO:0000313" key="2">
    <source>
        <dbReference type="EMBL" id="EYU38947.1"/>
    </source>
</evidence>
<feature type="compositionally biased region" description="Polar residues" evidence="1">
    <location>
        <begin position="101"/>
        <end position="111"/>
    </location>
</feature>
<feature type="compositionally biased region" description="Basic and acidic residues" evidence="1">
    <location>
        <begin position="138"/>
        <end position="154"/>
    </location>
</feature>
<dbReference type="PhylomeDB" id="A0A022RF12"/>
<dbReference type="Proteomes" id="UP000030748">
    <property type="component" value="Unassembled WGS sequence"/>
</dbReference>
<sequence length="372" mass="42075">MEVAVIDWKNIDSRFVKDELYEHINAPKWVDFSAADEPAVDDEAWFCRPGCNHPKTVDDFFNAKQRTPISNSKLQRSASVSDIPPFGDKNKRDATLKKRGTNQTSALSNTDVKYHRIIEDGENRDPNFSTPPNPKSKFGKEAFKSSTENKKKQIYETSNDERNIPKLRSTLSARNLFSGGDLLNKVAEFCNELKKFATNKARDKENLSDNFPNVDENENLRVLKDKEKEKKPLLELSKEKSEVKGKLRRKIRDDDNAENTPISVNVKNIIKNCENGSLSQIRTSPPTPQCFSANRGPPLKATSTTPNKPLKPRPSPLNQERGILQEVKATNKDAVMKVERENKTNNNGGVVAEKEARSLDVFWFLKPCTLST</sequence>
<organism evidence="2 3">
    <name type="scientific">Erythranthe guttata</name>
    <name type="common">Yellow monkey flower</name>
    <name type="synonym">Mimulus guttatus</name>
    <dbReference type="NCBI Taxonomy" id="4155"/>
    <lineage>
        <taxon>Eukaryota</taxon>
        <taxon>Viridiplantae</taxon>
        <taxon>Streptophyta</taxon>
        <taxon>Embryophyta</taxon>
        <taxon>Tracheophyta</taxon>
        <taxon>Spermatophyta</taxon>
        <taxon>Magnoliopsida</taxon>
        <taxon>eudicotyledons</taxon>
        <taxon>Gunneridae</taxon>
        <taxon>Pentapetalae</taxon>
        <taxon>asterids</taxon>
        <taxon>lamiids</taxon>
        <taxon>Lamiales</taxon>
        <taxon>Phrymaceae</taxon>
        <taxon>Erythranthe</taxon>
    </lineage>
</organism>
<dbReference type="PANTHER" id="PTHR36373">
    <property type="entry name" value="EXPRESSED PROTEIN"/>
    <property type="match status" value="1"/>
</dbReference>
<feature type="compositionally biased region" description="Polar residues" evidence="1">
    <location>
        <begin position="278"/>
        <end position="292"/>
    </location>
</feature>
<dbReference type="PANTHER" id="PTHR36373:SF1">
    <property type="entry name" value="EXPRESSED PROTEIN"/>
    <property type="match status" value="1"/>
</dbReference>
<dbReference type="OMA" id="CRHPKTV"/>
<evidence type="ECO:0000256" key="1">
    <source>
        <dbReference type="SAM" id="MobiDB-lite"/>
    </source>
</evidence>
<feature type="compositionally biased region" description="Basic and acidic residues" evidence="1">
    <location>
        <begin position="112"/>
        <end position="125"/>
    </location>
</feature>
<feature type="compositionally biased region" description="Polar residues" evidence="1">
    <location>
        <begin position="67"/>
        <end position="80"/>
    </location>
</feature>
<evidence type="ECO:0000313" key="3">
    <source>
        <dbReference type="Proteomes" id="UP000030748"/>
    </source>
</evidence>
<accession>A0A022RF12</accession>
<dbReference type="KEGG" id="egt:105956253"/>
<gene>
    <name evidence="2" type="ORF">MIMGU_mgv1a025948mg</name>
</gene>
<protein>
    <submittedName>
        <fullName evidence="2">Uncharacterized protein</fullName>
    </submittedName>
</protein>
<dbReference type="OrthoDB" id="1924112at2759"/>